<dbReference type="PANTHER" id="PTHR43648:SF1">
    <property type="entry name" value="ELECTRON TRANSFER FLAVOPROTEIN BETA SUBUNIT LYSINE METHYLTRANSFERASE"/>
    <property type="match status" value="1"/>
</dbReference>
<dbReference type="KEGG" id="cpo:COPRO5265_0881"/>
<proteinExistence type="predicted"/>
<evidence type="ECO:0000256" key="1">
    <source>
        <dbReference type="ARBA" id="ARBA00022603"/>
    </source>
</evidence>
<dbReference type="PANTHER" id="PTHR43648">
    <property type="entry name" value="ELECTRON TRANSFER FLAVOPROTEIN BETA SUBUNIT LYSINE METHYLTRANSFERASE"/>
    <property type="match status" value="1"/>
</dbReference>
<dbReference type="InterPro" id="IPR050078">
    <property type="entry name" value="Ribosomal_L11_MeTrfase_PrmA"/>
</dbReference>
<evidence type="ECO:0000256" key="2">
    <source>
        <dbReference type="ARBA" id="ARBA00022679"/>
    </source>
</evidence>
<reference evidence="4" key="1">
    <citation type="submission" date="2008-08" db="EMBL/GenBank/DDBJ databases">
        <title>The complete genome sequence of Coprothermobacter proteolyticus strain ATCC 5245 / DSM 5265 / BT.</title>
        <authorList>
            <person name="Dodson R.J."/>
            <person name="Durkin A.S."/>
            <person name="Wu M."/>
            <person name="Eisen J."/>
            <person name="Sutton G."/>
        </authorList>
    </citation>
    <scope>NUCLEOTIDE SEQUENCE [LARGE SCALE GENOMIC DNA]</scope>
    <source>
        <strain evidence="4">ATCC 35245 / DSM 5265 / OCM 4 / BT</strain>
    </source>
</reference>
<dbReference type="Proteomes" id="UP000001732">
    <property type="component" value="Chromosome"/>
</dbReference>
<keyword evidence="1 3" id="KW-0489">Methyltransferase</keyword>
<protein>
    <submittedName>
        <fullName evidence="3">Ribosomal protein L11 methyltransferase</fullName>
        <ecNumber evidence="3">2.1.1.-</ecNumber>
    </submittedName>
</protein>
<gene>
    <name evidence="3" type="primary">prmA</name>
    <name evidence="3" type="ordered locus">COPRO5265_0881</name>
</gene>
<dbReference type="Gene3D" id="3.40.50.150">
    <property type="entry name" value="Vaccinia Virus protein VP39"/>
    <property type="match status" value="1"/>
</dbReference>
<dbReference type="SUPFAM" id="SSF53335">
    <property type="entry name" value="S-adenosyl-L-methionine-dependent methyltransferases"/>
    <property type="match status" value="1"/>
</dbReference>
<evidence type="ECO:0000313" key="3">
    <source>
        <dbReference type="EMBL" id="ACI17249.1"/>
    </source>
</evidence>
<dbReference type="EC" id="2.1.1.-" evidence="3"/>
<keyword evidence="3" id="KW-0687">Ribonucleoprotein</keyword>
<sequence>MEDEQDFEKLLADLHERFPNMGYLVQNANGTSIVELYLPEDAKLPEDISQRWPIEELGYDNQQWLDDLRGKFKGVSVAGTRILPPWEEHREDDLLIYPGMAFGTGEHASTQLALVLLSILPLQGKSLLDVGTGSGILAIYAKKRGCSKVTGVDIDPISVENALDNAKLNDVDISFEVADAYELKGEYDVVSANLVTDLLLGLREVLQPLAREFLVLSGIPFEDYNRIVESFGEPYLAVFGEDWIAFLYRRT</sequence>
<dbReference type="STRING" id="309798.COPRO5265_0881"/>
<dbReference type="AlphaFoldDB" id="B5Y8X2"/>
<keyword evidence="4" id="KW-1185">Reference proteome</keyword>
<dbReference type="GO" id="GO:0005840">
    <property type="term" value="C:ribosome"/>
    <property type="evidence" value="ECO:0007669"/>
    <property type="project" value="UniProtKB-KW"/>
</dbReference>
<keyword evidence="2 3" id="KW-0808">Transferase</keyword>
<dbReference type="CDD" id="cd02440">
    <property type="entry name" value="AdoMet_MTases"/>
    <property type="match status" value="1"/>
</dbReference>
<organism evidence="3 4">
    <name type="scientific">Coprothermobacter proteolyticus (strain ATCC 35245 / DSM 5265 / OCM 4 / BT)</name>
    <dbReference type="NCBI Taxonomy" id="309798"/>
    <lineage>
        <taxon>Bacteria</taxon>
        <taxon>Pseudomonadati</taxon>
        <taxon>Coprothermobacterota</taxon>
        <taxon>Coprothermobacteria</taxon>
        <taxon>Coprothermobacterales</taxon>
        <taxon>Coprothermobacteraceae</taxon>
        <taxon>Coprothermobacter</taxon>
    </lineage>
</organism>
<accession>B5Y8X2</accession>
<dbReference type="Pfam" id="PF06325">
    <property type="entry name" value="PrmA"/>
    <property type="match status" value="1"/>
</dbReference>
<dbReference type="eggNOG" id="COG2264">
    <property type="taxonomic scope" value="Bacteria"/>
</dbReference>
<evidence type="ECO:0000313" key="4">
    <source>
        <dbReference type="Proteomes" id="UP000001732"/>
    </source>
</evidence>
<dbReference type="GO" id="GO:0032259">
    <property type="term" value="P:methylation"/>
    <property type="evidence" value="ECO:0007669"/>
    <property type="project" value="UniProtKB-KW"/>
</dbReference>
<dbReference type="EMBL" id="CP001145">
    <property type="protein sequence ID" value="ACI17249.1"/>
    <property type="molecule type" value="Genomic_DNA"/>
</dbReference>
<reference evidence="3 4" key="2">
    <citation type="journal article" date="2014" name="Genome Announc.">
        <title>Complete Genome Sequence of Coprothermobacter proteolyticus DSM 5265.</title>
        <authorList>
            <person name="Alexiev A."/>
            <person name="Coil D.A."/>
            <person name="Badger J.H."/>
            <person name="Enticknap J."/>
            <person name="Ward N."/>
            <person name="Robb F.T."/>
            <person name="Eisen J.A."/>
        </authorList>
    </citation>
    <scope>NUCLEOTIDE SEQUENCE [LARGE SCALE GENOMIC DNA]</scope>
    <source>
        <strain evidence="4">ATCC 35245 / DSM 5265 / OCM 4 / BT</strain>
    </source>
</reference>
<dbReference type="InterPro" id="IPR029063">
    <property type="entry name" value="SAM-dependent_MTases_sf"/>
</dbReference>
<dbReference type="GO" id="GO:0008276">
    <property type="term" value="F:protein methyltransferase activity"/>
    <property type="evidence" value="ECO:0007669"/>
    <property type="project" value="TreeGrafter"/>
</dbReference>
<keyword evidence="3" id="KW-0689">Ribosomal protein</keyword>
<name>B5Y8X2_COPPD</name>